<feature type="region of interest" description="Disordered" evidence="7">
    <location>
        <begin position="345"/>
        <end position="583"/>
    </location>
</feature>
<reference evidence="10" key="1">
    <citation type="submission" date="2020-06" db="EMBL/GenBank/DDBJ databases">
        <title>A chromosome-scale genome assembly of Talaromyces rugulosus W13939.</title>
        <authorList>
            <person name="Wang B."/>
            <person name="Guo L."/>
            <person name="Ye K."/>
            <person name="Wang L."/>
        </authorList>
    </citation>
    <scope>NUCLEOTIDE SEQUENCE [LARGE SCALE GENOMIC DNA]</scope>
    <source>
        <strain evidence="10">W13939</strain>
    </source>
</reference>
<evidence type="ECO:0000256" key="7">
    <source>
        <dbReference type="SAM" id="MobiDB-lite"/>
    </source>
</evidence>
<dbReference type="GO" id="GO:0005874">
    <property type="term" value="C:microtubule"/>
    <property type="evidence" value="ECO:0007669"/>
    <property type="project" value="UniProtKB-KW"/>
</dbReference>
<feature type="region of interest" description="Disordered" evidence="7">
    <location>
        <begin position="1"/>
        <end position="24"/>
    </location>
</feature>
<dbReference type="GO" id="GO:0051642">
    <property type="term" value="P:centrosome localization"/>
    <property type="evidence" value="ECO:0007669"/>
    <property type="project" value="TreeGrafter"/>
</dbReference>
<keyword evidence="5" id="KW-0175">Coiled coil</keyword>
<evidence type="ECO:0000256" key="2">
    <source>
        <dbReference type="ARBA" id="ARBA00007429"/>
    </source>
</evidence>
<accession>A0A7H8QYT5</accession>
<keyword evidence="6" id="KW-0206">Cytoskeleton</keyword>
<evidence type="ECO:0000256" key="1">
    <source>
        <dbReference type="ARBA" id="ARBA00004245"/>
    </source>
</evidence>
<sequence length="583" mass="63558">MPAADDPNTTPSATKASSSMEEELSYYKSQYEQLEVELADFQTSSRELEAELEKDIEASEKRERHLKEKSESLRYEVDEWKAKYKQAKTEANSAQNTLQKEVTTLRENNRSLQLKLRDIEVANDDYERQARNTTSSLEDLESKYNVAIERGVLLDEEVKNGEQEREGLRIDVQRLRDELSDMKIEADIVNNKLRKAESELSQRRKPAYLSSSSVANTQNSEGTQHSPVTTSSSPTMTTPPAKSVSSATSEALTPPSPTASESSVGVRKPGTEGGASRARMSISSSVSRPNYGRHTRTPSIPYANGLSTPSMTNLRSAPRLSSSQSGIPRSGSLYQIRGLIGKMQKLEQRVHSARSRLPAPSETPNGASPRTPSALGQSSIPSSVTVRKSSRKRTSTSSVGSSALDGDNTTSSSFIPHSRQSFGRSVDSRPSSRTSYSSRNSIGTGNFGSSIPVSRPESRQSLNRARTPLGHYSTNPTTESRRPRSSLSSYSQSHGPAKSMTFIEEDSDITTPTPRRGSTFDSDAAFRSSIPGPGGLKKRPSGSIGYGGIPGSRRTNAAGEIKKLDFRSSQGPRRKPSDLGETF</sequence>
<dbReference type="InterPro" id="IPR006964">
    <property type="entry name" value="NUDE_dom"/>
</dbReference>
<gene>
    <name evidence="9" type="ORF">TRUGW13939_06248</name>
</gene>
<evidence type="ECO:0000313" key="9">
    <source>
        <dbReference type="EMBL" id="QKX59117.1"/>
    </source>
</evidence>
<name>A0A7H8QYT5_TALRU</name>
<feature type="domain" description="NUDE" evidence="8">
    <location>
        <begin position="136"/>
        <end position="297"/>
    </location>
</feature>
<keyword evidence="10" id="KW-1185">Reference proteome</keyword>
<dbReference type="GO" id="GO:0008017">
    <property type="term" value="F:microtubule binding"/>
    <property type="evidence" value="ECO:0007669"/>
    <property type="project" value="InterPro"/>
</dbReference>
<dbReference type="Proteomes" id="UP000509510">
    <property type="component" value="Chromosome III"/>
</dbReference>
<feature type="compositionally biased region" description="Low complexity" evidence="7">
    <location>
        <begin position="485"/>
        <end position="496"/>
    </location>
</feature>
<dbReference type="PANTHER" id="PTHR10921:SF1">
    <property type="entry name" value="NUCLEAR DISTRIBUTION PROTEIN NUDE HOMOLOG"/>
    <property type="match status" value="1"/>
</dbReference>
<dbReference type="GO" id="GO:0000776">
    <property type="term" value="C:kinetochore"/>
    <property type="evidence" value="ECO:0007669"/>
    <property type="project" value="TreeGrafter"/>
</dbReference>
<evidence type="ECO:0000256" key="3">
    <source>
        <dbReference type="ARBA" id="ARBA00022490"/>
    </source>
</evidence>
<evidence type="ECO:0000256" key="4">
    <source>
        <dbReference type="ARBA" id="ARBA00022701"/>
    </source>
</evidence>
<dbReference type="EMBL" id="CP055900">
    <property type="protein sequence ID" value="QKX59117.1"/>
    <property type="molecule type" value="Genomic_DNA"/>
</dbReference>
<dbReference type="KEGG" id="trg:TRUGW13939_06248"/>
<evidence type="ECO:0000256" key="6">
    <source>
        <dbReference type="ARBA" id="ARBA00023212"/>
    </source>
</evidence>
<feature type="compositionally biased region" description="Low complexity" evidence="7">
    <location>
        <begin position="276"/>
        <end position="288"/>
    </location>
</feature>
<feature type="compositionally biased region" description="Low complexity" evidence="7">
    <location>
        <begin position="424"/>
        <end position="441"/>
    </location>
</feature>
<evidence type="ECO:0000259" key="8">
    <source>
        <dbReference type="Pfam" id="PF04880"/>
    </source>
</evidence>
<dbReference type="AlphaFoldDB" id="A0A7H8QYT5"/>
<dbReference type="Gene3D" id="6.10.250.1080">
    <property type="match status" value="1"/>
</dbReference>
<protein>
    <recommendedName>
        <fullName evidence="8">NUDE domain-containing protein</fullName>
    </recommendedName>
</protein>
<dbReference type="PANTHER" id="PTHR10921">
    <property type="entry name" value="NUCLEAR DISTRIBUTION PROTEIN NUDE HOMOLOG 1"/>
    <property type="match status" value="1"/>
</dbReference>
<dbReference type="GO" id="GO:0000132">
    <property type="term" value="P:establishment of mitotic spindle orientation"/>
    <property type="evidence" value="ECO:0007669"/>
    <property type="project" value="TreeGrafter"/>
</dbReference>
<dbReference type="GO" id="GO:0007020">
    <property type="term" value="P:microtubule nucleation"/>
    <property type="evidence" value="ECO:0007669"/>
    <property type="project" value="TreeGrafter"/>
</dbReference>
<feature type="compositionally biased region" description="Low complexity" evidence="7">
    <location>
        <begin position="319"/>
        <end position="331"/>
    </location>
</feature>
<organism evidence="9 10">
    <name type="scientific">Talaromyces rugulosus</name>
    <name type="common">Penicillium rugulosum</name>
    <dbReference type="NCBI Taxonomy" id="121627"/>
    <lineage>
        <taxon>Eukaryota</taxon>
        <taxon>Fungi</taxon>
        <taxon>Dikarya</taxon>
        <taxon>Ascomycota</taxon>
        <taxon>Pezizomycotina</taxon>
        <taxon>Eurotiomycetes</taxon>
        <taxon>Eurotiomycetidae</taxon>
        <taxon>Eurotiales</taxon>
        <taxon>Trichocomaceae</taxon>
        <taxon>Talaromyces</taxon>
        <taxon>Talaromyces sect. Islandici</taxon>
    </lineage>
</organism>
<evidence type="ECO:0000256" key="5">
    <source>
        <dbReference type="ARBA" id="ARBA00023054"/>
    </source>
</evidence>
<dbReference type="GO" id="GO:0007059">
    <property type="term" value="P:chromosome segregation"/>
    <property type="evidence" value="ECO:0007669"/>
    <property type="project" value="TreeGrafter"/>
</dbReference>
<feature type="region of interest" description="Disordered" evidence="7">
    <location>
        <begin position="196"/>
        <end position="331"/>
    </location>
</feature>
<comment type="subcellular location">
    <subcellularLocation>
        <location evidence="1">Cytoplasm</location>
        <location evidence="1">Cytoskeleton</location>
    </subcellularLocation>
</comment>
<feature type="compositionally biased region" description="Polar residues" evidence="7">
    <location>
        <begin position="7"/>
        <end position="19"/>
    </location>
</feature>
<feature type="compositionally biased region" description="Polar residues" evidence="7">
    <location>
        <begin position="305"/>
        <end position="315"/>
    </location>
</feature>
<dbReference type="Pfam" id="PF04880">
    <property type="entry name" value="NUDE_C"/>
    <property type="match status" value="1"/>
</dbReference>
<feature type="compositionally biased region" description="Polar residues" evidence="7">
    <location>
        <begin position="407"/>
        <end position="423"/>
    </location>
</feature>
<dbReference type="RefSeq" id="XP_035345295.1">
    <property type="nucleotide sequence ID" value="XM_035489402.1"/>
</dbReference>
<dbReference type="GO" id="GO:0005871">
    <property type="term" value="C:kinesin complex"/>
    <property type="evidence" value="ECO:0007669"/>
    <property type="project" value="TreeGrafter"/>
</dbReference>
<keyword evidence="3" id="KW-0963">Cytoplasm</keyword>
<feature type="compositionally biased region" description="Low complexity" evidence="7">
    <location>
        <begin position="226"/>
        <end position="240"/>
    </location>
</feature>
<proteinExistence type="inferred from homology"/>
<evidence type="ECO:0000313" key="10">
    <source>
        <dbReference type="Proteomes" id="UP000509510"/>
    </source>
</evidence>
<feature type="compositionally biased region" description="Polar residues" evidence="7">
    <location>
        <begin position="442"/>
        <end position="452"/>
    </location>
</feature>
<comment type="similarity">
    <text evidence="2">Belongs to the nudE family.</text>
</comment>
<feature type="compositionally biased region" description="Polar residues" evidence="7">
    <location>
        <begin position="209"/>
        <end position="225"/>
    </location>
</feature>
<feature type="compositionally biased region" description="Polar residues" evidence="7">
    <location>
        <begin position="362"/>
        <end position="381"/>
    </location>
</feature>
<dbReference type="OrthoDB" id="5877028at2759"/>
<dbReference type="GO" id="GO:0047496">
    <property type="term" value="P:vesicle transport along microtubule"/>
    <property type="evidence" value="ECO:0007669"/>
    <property type="project" value="TreeGrafter"/>
</dbReference>
<keyword evidence="4" id="KW-0493">Microtubule</keyword>
<dbReference type="InterPro" id="IPR033494">
    <property type="entry name" value="NUDE"/>
</dbReference>
<dbReference type="GeneID" id="55993743"/>